<protein>
    <recommendedName>
        <fullName evidence="4">DUF5709 domain-containing protein</fullName>
    </recommendedName>
</protein>
<comment type="caution">
    <text evidence="2">The sequence shown here is derived from an EMBL/GenBank/DDBJ whole genome shotgun (WGS) entry which is preliminary data.</text>
</comment>
<keyword evidence="3" id="KW-1185">Reference proteome</keyword>
<reference evidence="3" key="1">
    <citation type="journal article" date="2019" name="Int. J. Syst. Evol. Microbiol.">
        <title>The Global Catalogue of Microorganisms (GCM) 10K type strain sequencing project: providing services to taxonomists for standard genome sequencing and annotation.</title>
        <authorList>
            <consortium name="The Broad Institute Genomics Platform"/>
            <consortium name="The Broad Institute Genome Sequencing Center for Infectious Disease"/>
            <person name="Wu L."/>
            <person name="Ma J."/>
        </authorList>
    </citation>
    <scope>NUCLEOTIDE SEQUENCE [LARGE SCALE GENOMIC DNA]</scope>
    <source>
        <strain evidence="3">CCM 8702</strain>
    </source>
</reference>
<feature type="compositionally biased region" description="Basic and acidic residues" evidence="1">
    <location>
        <begin position="1"/>
        <end position="31"/>
    </location>
</feature>
<evidence type="ECO:0008006" key="4">
    <source>
        <dbReference type="Google" id="ProtNLM"/>
    </source>
</evidence>
<gene>
    <name evidence="2" type="ORF">GCM10007362_18710</name>
</gene>
<feature type="region of interest" description="Disordered" evidence="1">
    <location>
        <begin position="1"/>
        <end position="192"/>
    </location>
</feature>
<name>A0ABQ1ZU08_9BACL</name>
<feature type="compositionally biased region" description="Basic and acidic residues" evidence="1">
    <location>
        <begin position="124"/>
        <end position="150"/>
    </location>
</feature>
<evidence type="ECO:0000256" key="1">
    <source>
        <dbReference type="SAM" id="MobiDB-lite"/>
    </source>
</evidence>
<dbReference type="Proteomes" id="UP000605427">
    <property type="component" value="Unassembled WGS sequence"/>
</dbReference>
<dbReference type="RefSeq" id="WP_172240669.1">
    <property type="nucleotide sequence ID" value="NZ_BMDD01000002.1"/>
</dbReference>
<accession>A0ABQ1ZU08</accession>
<sequence>MAFDPRNESDRAHERFQLERDTPYSEERGIPDETLEYVDTVQEGAPVDAGQAITDPEAYPNRTEEDPHLDSPLLEDVPDADDLHPDSPVDPAAPAQDEPHGTDLLNGAGGEEGRAELSAESEDPDRPLITDGDRETVHHPDNLVTERDTDPENGLFREGSFPSSLPDEVQKNLIDSETDQGYRDEVYTDEDE</sequence>
<dbReference type="EMBL" id="BMDD01000002">
    <property type="protein sequence ID" value="GGH76449.1"/>
    <property type="molecule type" value="Genomic_DNA"/>
</dbReference>
<evidence type="ECO:0000313" key="3">
    <source>
        <dbReference type="Proteomes" id="UP000605427"/>
    </source>
</evidence>
<evidence type="ECO:0000313" key="2">
    <source>
        <dbReference type="EMBL" id="GGH76449.1"/>
    </source>
</evidence>
<organism evidence="2 3">
    <name type="scientific">Saccharibacillus endophyticus</name>
    <dbReference type="NCBI Taxonomy" id="2060666"/>
    <lineage>
        <taxon>Bacteria</taxon>
        <taxon>Bacillati</taxon>
        <taxon>Bacillota</taxon>
        <taxon>Bacilli</taxon>
        <taxon>Bacillales</taxon>
        <taxon>Paenibacillaceae</taxon>
        <taxon>Saccharibacillus</taxon>
    </lineage>
</organism>
<proteinExistence type="predicted"/>